<proteinExistence type="predicted"/>
<dbReference type="EMBL" id="JAWZYT010003510">
    <property type="protein sequence ID" value="KAK4298061.1"/>
    <property type="molecule type" value="Genomic_DNA"/>
</dbReference>
<dbReference type="SUPFAM" id="SSF49562">
    <property type="entry name" value="C2 domain (Calcium/lipid-binding domain, CaLB)"/>
    <property type="match status" value="1"/>
</dbReference>
<dbReference type="Pfam" id="PF00168">
    <property type="entry name" value="C2"/>
    <property type="match status" value="1"/>
</dbReference>
<dbReference type="GO" id="GO:0030276">
    <property type="term" value="F:clathrin binding"/>
    <property type="evidence" value="ECO:0007669"/>
    <property type="project" value="TreeGrafter"/>
</dbReference>
<gene>
    <name evidence="2" type="ORF">Pmani_029568</name>
</gene>
<keyword evidence="3" id="KW-1185">Reference proteome</keyword>
<dbReference type="GO" id="GO:0048791">
    <property type="term" value="P:calcium ion-regulated exocytosis of neurotransmitter"/>
    <property type="evidence" value="ECO:0007669"/>
    <property type="project" value="TreeGrafter"/>
</dbReference>
<dbReference type="Proteomes" id="UP001292094">
    <property type="component" value="Unassembled WGS sequence"/>
</dbReference>
<evidence type="ECO:0000313" key="3">
    <source>
        <dbReference type="Proteomes" id="UP001292094"/>
    </source>
</evidence>
<name>A0AAE1NZA2_9EUCA</name>
<dbReference type="GO" id="GO:0005509">
    <property type="term" value="F:calcium ion binding"/>
    <property type="evidence" value="ECO:0007669"/>
    <property type="project" value="TreeGrafter"/>
</dbReference>
<dbReference type="GO" id="GO:0005886">
    <property type="term" value="C:plasma membrane"/>
    <property type="evidence" value="ECO:0007669"/>
    <property type="project" value="TreeGrafter"/>
</dbReference>
<organism evidence="2 3">
    <name type="scientific">Petrolisthes manimaculis</name>
    <dbReference type="NCBI Taxonomy" id="1843537"/>
    <lineage>
        <taxon>Eukaryota</taxon>
        <taxon>Metazoa</taxon>
        <taxon>Ecdysozoa</taxon>
        <taxon>Arthropoda</taxon>
        <taxon>Crustacea</taxon>
        <taxon>Multicrustacea</taxon>
        <taxon>Malacostraca</taxon>
        <taxon>Eumalacostraca</taxon>
        <taxon>Eucarida</taxon>
        <taxon>Decapoda</taxon>
        <taxon>Pleocyemata</taxon>
        <taxon>Anomura</taxon>
        <taxon>Galatheoidea</taxon>
        <taxon>Porcellanidae</taxon>
        <taxon>Petrolisthes</taxon>
    </lineage>
</organism>
<dbReference type="Gene3D" id="2.60.40.150">
    <property type="entry name" value="C2 domain"/>
    <property type="match status" value="1"/>
</dbReference>
<evidence type="ECO:0000313" key="2">
    <source>
        <dbReference type="EMBL" id="KAK4298061.1"/>
    </source>
</evidence>
<dbReference type="GO" id="GO:0000149">
    <property type="term" value="F:SNARE binding"/>
    <property type="evidence" value="ECO:0007669"/>
    <property type="project" value="TreeGrafter"/>
</dbReference>
<reference evidence="2" key="1">
    <citation type="submission" date="2023-11" db="EMBL/GenBank/DDBJ databases">
        <title>Genome assemblies of two species of porcelain crab, Petrolisthes cinctipes and Petrolisthes manimaculis (Anomura: Porcellanidae).</title>
        <authorList>
            <person name="Angst P."/>
        </authorList>
    </citation>
    <scope>NUCLEOTIDE SEQUENCE</scope>
    <source>
        <strain evidence="2">PB745_02</strain>
        <tissue evidence="2">Gill</tissue>
    </source>
</reference>
<accession>A0AAE1NZA2</accession>
<dbReference type="GO" id="GO:0031045">
    <property type="term" value="C:dense core granule"/>
    <property type="evidence" value="ECO:0007669"/>
    <property type="project" value="TreeGrafter"/>
</dbReference>
<dbReference type="PANTHER" id="PTHR10024">
    <property type="entry name" value="SYNAPTOTAGMIN"/>
    <property type="match status" value="1"/>
</dbReference>
<sequence length="109" mass="12289">MSKTLVFGIYDFDRFSKHDQIGEVKIPLCQVDLAQTIEEWRDLVSVEGDGGQSNVLSPMFESNVLSPMYESSVLSPMFESNVMSPMFESNVMSPMFESNVMSPMFESNV</sequence>
<dbReference type="InterPro" id="IPR000008">
    <property type="entry name" value="C2_dom"/>
</dbReference>
<dbReference type="GO" id="GO:0030424">
    <property type="term" value="C:axon"/>
    <property type="evidence" value="ECO:0007669"/>
    <property type="project" value="TreeGrafter"/>
</dbReference>
<evidence type="ECO:0000259" key="1">
    <source>
        <dbReference type="Pfam" id="PF00168"/>
    </source>
</evidence>
<comment type="caution">
    <text evidence="2">The sequence shown here is derived from an EMBL/GenBank/DDBJ whole genome shotgun (WGS) entry which is preliminary data.</text>
</comment>
<protein>
    <recommendedName>
        <fullName evidence="1">C2 domain-containing protein</fullName>
    </recommendedName>
</protein>
<dbReference type="GO" id="GO:0005544">
    <property type="term" value="F:calcium-dependent phospholipid binding"/>
    <property type="evidence" value="ECO:0007669"/>
    <property type="project" value="TreeGrafter"/>
</dbReference>
<dbReference type="GO" id="GO:0030672">
    <property type="term" value="C:synaptic vesicle membrane"/>
    <property type="evidence" value="ECO:0007669"/>
    <property type="project" value="TreeGrafter"/>
</dbReference>
<dbReference type="AlphaFoldDB" id="A0AAE1NZA2"/>
<dbReference type="GO" id="GO:0001786">
    <property type="term" value="F:phosphatidylserine binding"/>
    <property type="evidence" value="ECO:0007669"/>
    <property type="project" value="TreeGrafter"/>
</dbReference>
<dbReference type="GO" id="GO:0048488">
    <property type="term" value="P:synaptic vesicle endocytosis"/>
    <property type="evidence" value="ECO:0007669"/>
    <property type="project" value="TreeGrafter"/>
</dbReference>
<feature type="domain" description="C2" evidence="1">
    <location>
        <begin position="2"/>
        <end position="43"/>
    </location>
</feature>
<dbReference type="PANTHER" id="PTHR10024:SF227">
    <property type="entry name" value="SYNAPTOTAGMIN 1"/>
    <property type="match status" value="1"/>
</dbReference>
<dbReference type="InterPro" id="IPR035892">
    <property type="entry name" value="C2_domain_sf"/>
</dbReference>